<keyword evidence="5 6" id="KW-0472">Membrane</keyword>
<reference evidence="8 9" key="1">
    <citation type="submission" date="2016-10" db="EMBL/GenBank/DDBJ databases">
        <authorList>
            <person name="de Groot N.N."/>
        </authorList>
    </citation>
    <scope>NUCLEOTIDE SEQUENCE [LARGE SCALE GENOMIC DNA]</scope>
    <source>
        <strain evidence="8 9">DSM 25186</strain>
    </source>
</reference>
<keyword evidence="2" id="KW-1003">Cell membrane</keyword>
<keyword evidence="3 6" id="KW-0812">Transmembrane</keyword>
<dbReference type="Proteomes" id="UP000198510">
    <property type="component" value="Unassembled WGS sequence"/>
</dbReference>
<dbReference type="InterPro" id="IPR003838">
    <property type="entry name" value="ABC3_permease_C"/>
</dbReference>
<evidence type="ECO:0000256" key="4">
    <source>
        <dbReference type="ARBA" id="ARBA00022989"/>
    </source>
</evidence>
<keyword evidence="9" id="KW-1185">Reference proteome</keyword>
<evidence type="ECO:0000259" key="7">
    <source>
        <dbReference type="Pfam" id="PF02687"/>
    </source>
</evidence>
<feature type="transmembrane region" description="Helical" evidence="6">
    <location>
        <begin position="60"/>
        <end position="85"/>
    </location>
</feature>
<dbReference type="AlphaFoldDB" id="A0A1G9BGM0"/>
<dbReference type="OrthoDB" id="1451596at2"/>
<dbReference type="PANTHER" id="PTHR30572:SF18">
    <property type="entry name" value="ABC-TYPE MACROLIDE FAMILY EXPORT SYSTEM PERMEASE COMPONENT 2"/>
    <property type="match status" value="1"/>
</dbReference>
<evidence type="ECO:0000313" key="9">
    <source>
        <dbReference type="Proteomes" id="UP000198510"/>
    </source>
</evidence>
<feature type="domain" description="ABC3 transporter permease C-terminal" evidence="7">
    <location>
        <begin position="18"/>
        <end position="131"/>
    </location>
</feature>
<sequence length="138" mass="15045">MAPAWLYGTQHAGLAVGFFAVLAILVACLGLFGLSAYTIEQRIKEIGVRKVLGASVTNVVFLLNQEFTLLVGLGIAVGAPVAWFLMHRWLTEFPYRIAISAGLLMSCGGLALLMAWLTVSFQSIRAARMNPVRSLRYE</sequence>
<dbReference type="STRING" id="1075417.SAMN05421823_102601"/>
<accession>A0A1G9BGM0</accession>
<feature type="transmembrane region" description="Helical" evidence="6">
    <location>
        <begin position="97"/>
        <end position="119"/>
    </location>
</feature>
<evidence type="ECO:0000256" key="2">
    <source>
        <dbReference type="ARBA" id="ARBA00022475"/>
    </source>
</evidence>
<protein>
    <submittedName>
        <fullName evidence="8">Putative ABC transport system permease protein</fullName>
    </submittedName>
</protein>
<organism evidence="8 9">
    <name type="scientific">Catalinimonas alkaloidigena</name>
    <dbReference type="NCBI Taxonomy" id="1075417"/>
    <lineage>
        <taxon>Bacteria</taxon>
        <taxon>Pseudomonadati</taxon>
        <taxon>Bacteroidota</taxon>
        <taxon>Cytophagia</taxon>
        <taxon>Cytophagales</taxon>
        <taxon>Catalimonadaceae</taxon>
        <taxon>Catalinimonas</taxon>
    </lineage>
</organism>
<dbReference type="Pfam" id="PF02687">
    <property type="entry name" value="FtsX"/>
    <property type="match status" value="1"/>
</dbReference>
<gene>
    <name evidence="8" type="ORF">SAMN05421823_102601</name>
</gene>
<name>A0A1G9BGM0_9BACT</name>
<dbReference type="InterPro" id="IPR050250">
    <property type="entry name" value="Macrolide_Exporter_MacB"/>
</dbReference>
<evidence type="ECO:0000256" key="5">
    <source>
        <dbReference type="ARBA" id="ARBA00023136"/>
    </source>
</evidence>
<dbReference type="GO" id="GO:0005886">
    <property type="term" value="C:plasma membrane"/>
    <property type="evidence" value="ECO:0007669"/>
    <property type="project" value="UniProtKB-SubCell"/>
</dbReference>
<evidence type="ECO:0000256" key="3">
    <source>
        <dbReference type="ARBA" id="ARBA00022692"/>
    </source>
</evidence>
<comment type="subcellular location">
    <subcellularLocation>
        <location evidence="1">Cell membrane</location>
        <topology evidence="1">Multi-pass membrane protein</topology>
    </subcellularLocation>
</comment>
<dbReference type="EMBL" id="FNFO01000002">
    <property type="protein sequence ID" value="SDK38214.1"/>
    <property type="molecule type" value="Genomic_DNA"/>
</dbReference>
<feature type="transmembrane region" description="Helical" evidence="6">
    <location>
        <begin position="12"/>
        <end position="39"/>
    </location>
</feature>
<evidence type="ECO:0000256" key="1">
    <source>
        <dbReference type="ARBA" id="ARBA00004651"/>
    </source>
</evidence>
<keyword evidence="4 6" id="KW-1133">Transmembrane helix</keyword>
<dbReference type="RefSeq" id="WP_089680395.1">
    <property type="nucleotide sequence ID" value="NZ_FNFO01000002.1"/>
</dbReference>
<evidence type="ECO:0000256" key="6">
    <source>
        <dbReference type="SAM" id="Phobius"/>
    </source>
</evidence>
<dbReference type="GO" id="GO:0022857">
    <property type="term" value="F:transmembrane transporter activity"/>
    <property type="evidence" value="ECO:0007669"/>
    <property type="project" value="TreeGrafter"/>
</dbReference>
<evidence type="ECO:0000313" key="8">
    <source>
        <dbReference type="EMBL" id="SDK38214.1"/>
    </source>
</evidence>
<proteinExistence type="predicted"/>
<dbReference type="PANTHER" id="PTHR30572">
    <property type="entry name" value="MEMBRANE COMPONENT OF TRANSPORTER-RELATED"/>
    <property type="match status" value="1"/>
</dbReference>